<dbReference type="PROSITE" id="PS00018">
    <property type="entry name" value="EF_HAND_1"/>
    <property type="match status" value="1"/>
</dbReference>
<dbReference type="SUPFAM" id="SSF52025">
    <property type="entry name" value="PA domain"/>
    <property type="match status" value="1"/>
</dbReference>
<dbReference type="InterPro" id="IPR018247">
    <property type="entry name" value="EF_Hand_1_Ca_BS"/>
</dbReference>
<dbReference type="AlphaFoldDB" id="A0A4R7PZN4"/>
<evidence type="ECO:0000313" key="3">
    <source>
        <dbReference type="Proteomes" id="UP000294689"/>
    </source>
</evidence>
<dbReference type="InterPro" id="IPR046450">
    <property type="entry name" value="PA_dom_sf"/>
</dbReference>
<dbReference type="EMBL" id="SOBW01000008">
    <property type="protein sequence ID" value="TDU40504.1"/>
    <property type="molecule type" value="Genomic_DNA"/>
</dbReference>
<name>A0A4R7PZN4_9FLAO</name>
<dbReference type="Proteomes" id="UP000294689">
    <property type="component" value="Unassembled WGS sequence"/>
</dbReference>
<dbReference type="Gene3D" id="3.40.630.10">
    <property type="entry name" value="Zn peptidases"/>
    <property type="match status" value="1"/>
</dbReference>
<organism evidence="2 3">
    <name type="scientific">Gelidibacter sediminis</name>
    <dbReference type="NCBI Taxonomy" id="1608710"/>
    <lineage>
        <taxon>Bacteria</taxon>
        <taxon>Pseudomonadati</taxon>
        <taxon>Bacteroidota</taxon>
        <taxon>Flavobacteriia</taxon>
        <taxon>Flavobacteriales</taxon>
        <taxon>Flavobacteriaceae</taxon>
        <taxon>Gelidibacter</taxon>
    </lineage>
</organism>
<comment type="caution">
    <text evidence="2">The sequence shown here is derived from an EMBL/GenBank/DDBJ whole genome shotgun (WGS) entry which is preliminary data.</text>
</comment>
<dbReference type="PANTHER" id="PTHR12147:SF26">
    <property type="entry name" value="PEPTIDASE M28 DOMAIN-CONTAINING PROTEIN"/>
    <property type="match status" value="1"/>
</dbReference>
<accession>A0A4R7PZN4</accession>
<evidence type="ECO:0000259" key="1">
    <source>
        <dbReference type="Pfam" id="PF04389"/>
    </source>
</evidence>
<sequence length="549" mass="61366">MKPSLKSERSLFLYYRTSIKSLNYISMKKLFVIAGIALTTFSCGTAPQQTPKAETKTAVNPTVYASSITSGELKEMLYTFASDEFEGRHTGEKGQKMAVEYLKNHYVSMGIPSPISENDYFQEVPLLNQKAPEIDMTVNGDTFKNYEDLVMSGAATSQTINASEIIYVGYGIEDENYSSYKGLDVKDKIVLIKSGEPKNADGTYITSGTKEDTKWSVGRQALATKRDIARKKGVKALLFMDDAYLKMVSKYMESAAQSGNDGRITLKDKQETMLQILISEKLGKSLLPSIDTEDTSKTIATKLNINITSNSEDVNSENVVAFIKGSEKPDEVIVISAHLDHEGIKNGEIYNGADDDGSGTVAILEIAEAFKKAQDAGHGPKRSILFLHVTGEEKGLLGSSYYADIDPIFPLENTVANLNIDMIGRIDPKREGDRNYIYLIGSDKLSTELHNISEDVNKKFTNIALDYKFNDDNDPNRFYYRSDHYNFAKNNVPVIFYFNGTHGDYHRPSDTPDKIEYDLLENRARLVFYTAWELANRANRIVVDKAIEK</sequence>
<dbReference type="Pfam" id="PF04389">
    <property type="entry name" value="Peptidase_M28"/>
    <property type="match status" value="1"/>
</dbReference>
<feature type="domain" description="Peptidase M28" evidence="1">
    <location>
        <begin position="318"/>
        <end position="529"/>
    </location>
</feature>
<proteinExistence type="predicted"/>
<dbReference type="PANTHER" id="PTHR12147">
    <property type="entry name" value="METALLOPEPTIDASE M28 FAMILY MEMBER"/>
    <property type="match status" value="1"/>
</dbReference>
<gene>
    <name evidence="2" type="ORF">BXY82_2554</name>
</gene>
<dbReference type="Gene3D" id="3.50.30.30">
    <property type="match status" value="1"/>
</dbReference>
<dbReference type="CDD" id="cd05660">
    <property type="entry name" value="M28_like_PA"/>
    <property type="match status" value="1"/>
</dbReference>
<keyword evidence="3" id="KW-1185">Reference proteome</keyword>
<reference evidence="2 3" key="1">
    <citation type="submission" date="2019-03" db="EMBL/GenBank/DDBJ databases">
        <title>Genomic Encyclopedia of Archaeal and Bacterial Type Strains, Phase II (KMG-II): from individual species to whole genera.</title>
        <authorList>
            <person name="Goeker M."/>
        </authorList>
    </citation>
    <scope>NUCLEOTIDE SEQUENCE [LARGE SCALE GENOMIC DNA]</scope>
    <source>
        <strain evidence="2 3">DSM 28135</strain>
    </source>
</reference>
<dbReference type="GO" id="GO:0008235">
    <property type="term" value="F:metalloexopeptidase activity"/>
    <property type="evidence" value="ECO:0007669"/>
    <property type="project" value="InterPro"/>
</dbReference>
<dbReference type="GO" id="GO:0006508">
    <property type="term" value="P:proteolysis"/>
    <property type="evidence" value="ECO:0007669"/>
    <property type="project" value="InterPro"/>
</dbReference>
<dbReference type="InterPro" id="IPR007484">
    <property type="entry name" value="Peptidase_M28"/>
</dbReference>
<evidence type="ECO:0000313" key="2">
    <source>
        <dbReference type="EMBL" id="TDU40504.1"/>
    </source>
</evidence>
<dbReference type="SUPFAM" id="SSF53187">
    <property type="entry name" value="Zn-dependent exopeptidases"/>
    <property type="match status" value="1"/>
</dbReference>
<protein>
    <submittedName>
        <fullName evidence="2">Peptidase M28-like protein</fullName>
    </submittedName>
</protein>
<dbReference type="InterPro" id="IPR045175">
    <property type="entry name" value="M28_fam"/>
</dbReference>